<comment type="caution">
    <text evidence="1">The sequence shown here is derived from an EMBL/GenBank/DDBJ whole genome shotgun (WGS) entry which is preliminary data.</text>
</comment>
<reference evidence="1 2" key="1">
    <citation type="submission" date="2013-06" db="EMBL/GenBank/DDBJ databases">
        <authorList>
            <person name="Weinstock G."/>
            <person name="Sodergren E."/>
            <person name="Lobos E.A."/>
            <person name="Fulton L."/>
            <person name="Fulton R."/>
            <person name="Courtney L."/>
            <person name="Fronick C."/>
            <person name="O'Laughlin M."/>
            <person name="Godfrey J."/>
            <person name="Wilson R.M."/>
            <person name="Miner T."/>
            <person name="Farmer C."/>
            <person name="Delehaunty K."/>
            <person name="Cordes M."/>
            <person name="Minx P."/>
            <person name="Tomlinson C."/>
            <person name="Chen J."/>
            <person name="Wollam A."/>
            <person name="Pepin K.H."/>
            <person name="Bhonagiri V."/>
            <person name="Zhang X."/>
            <person name="Warren W."/>
            <person name="Mitreva M."/>
            <person name="Mardis E.R."/>
            <person name="Wilson R.K."/>
        </authorList>
    </citation>
    <scope>NUCLEOTIDE SEQUENCE [LARGE SCALE GENOMIC DNA]</scope>
    <source>
        <strain evidence="1 2">W1703</strain>
    </source>
</reference>
<name>U2KJA8_9STRE</name>
<dbReference type="AlphaFoldDB" id="U2KJA8"/>
<accession>U2KJA8</accession>
<feature type="non-terminal residue" evidence="1">
    <location>
        <position position="1"/>
    </location>
</feature>
<dbReference type="RefSeq" id="WP_021673670.1">
    <property type="nucleotide sequence ID" value="NZ_KI259698.1"/>
</dbReference>
<dbReference type="HOGENOM" id="CLU_2533066_0_0_9"/>
<sequence length="83" mass="9107">KRGGCFGFSQYTAAATLRDKSALETYCLLRPISCLTFLFSGSGKKGLPDLFNPLWCLTALYLVKSLLASALFKDISLSKSMLF</sequence>
<protein>
    <submittedName>
        <fullName evidence="1">Uncharacterized protein</fullName>
    </submittedName>
</protein>
<gene>
    <name evidence="1" type="ORF">HMPREF1557_01359</name>
</gene>
<proteinExistence type="predicted"/>
<evidence type="ECO:0000313" key="2">
    <source>
        <dbReference type="Proteomes" id="UP000016617"/>
    </source>
</evidence>
<dbReference type="EMBL" id="AWVA01000083">
    <property type="protein sequence ID" value="ERJ74933.1"/>
    <property type="molecule type" value="Genomic_DNA"/>
</dbReference>
<evidence type="ECO:0000313" key="1">
    <source>
        <dbReference type="EMBL" id="ERJ74933.1"/>
    </source>
</evidence>
<organism evidence="1 2">
    <name type="scientific">Streptococcus sobrinus W1703</name>
    <dbReference type="NCBI Taxonomy" id="1227275"/>
    <lineage>
        <taxon>Bacteria</taxon>
        <taxon>Bacillati</taxon>
        <taxon>Bacillota</taxon>
        <taxon>Bacilli</taxon>
        <taxon>Lactobacillales</taxon>
        <taxon>Streptococcaceae</taxon>
        <taxon>Streptococcus</taxon>
    </lineage>
</organism>
<dbReference type="Proteomes" id="UP000016617">
    <property type="component" value="Unassembled WGS sequence"/>
</dbReference>